<organism evidence="4 5">
    <name type="scientific">Enterococcus alcedinis</name>
    <dbReference type="NCBI Taxonomy" id="1274384"/>
    <lineage>
        <taxon>Bacteria</taxon>
        <taxon>Bacillati</taxon>
        <taxon>Bacillota</taxon>
        <taxon>Bacilli</taxon>
        <taxon>Lactobacillales</taxon>
        <taxon>Enterococcaceae</taxon>
        <taxon>Enterococcus</taxon>
    </lineage>
</organism>
<comment type="similarity">
    <text evidence="1">Belongs to the UPF0177 family.</text>
</comment>
<feature type="transmembrane region" description="Helical" evidence="2">
    <location>
        <begin position="79"/>
        <end position="101"/>
    </location>
</feature>
<feature type="transmembrane region" description="Helical" evidence="2">
    <location>
        <begin position="36"/>
        <end position="59"/>
    </location>
</feature>
<feature type="domain" description="CAAX prenyl protease 2/Lysostaphin resistance protein A-like" evidence="3">
    <location>
        <begin position="114"/>
        <end position="219"/>
    </location>
</feature>
<name>A0A917JFG2_9ENTE</name>
<dbReference type="GO" id="GO:0080120">
    <property type="term" value="P:CAAX-box protein maturation"/>
    <property type="evidence" value="ECO:0007669"/>
    <property type="project" value="UniProtKB-ARBA"/>
</dbReference>
<evidence type="ECO:0000313" key="5">
    <source>
        <dbReference type="Proteomes" id="UP000622610"/>
    </source>
</evidence>
<dbReference type="AlphaFoldDB" id="A0A917JFG2"/>
<feature type="transmembrane region" description="Helical" evidence="2">
    <location>
        <begin position="155"/>
        <end position="173"/>
    </location>
</feature>
<keyword evidence="2" id="KW-1133">Transmembrane helix</keyword>
<evidence type="ECO:0000259" key="3">
    <source>
        <dbReference type="Pfam" id="PF02517"/>
    </source>
</evidence>
<keyword evidence="2" id="KW-0812">Transmembrane</keyword>
<feature type="transmembrane region" description="Helical" evidence="2">
    <location>
        <begin position="12"/>
        <end position="30"/>
    </location>
</feature>
<evidence type="ECO:0000313" key="4">
    <source>
        <dbReference type="EMBL" id="GGI65694.1"/>
    </source>
</evidence>
<accession>A0A917JFG2</accession>
<evidence type="ECO:0000256" key="1">
    <source>
        <dbReference type="ARBA" id="ARBA00009067"/>
    </source>
</evidence>
<reference evidence="4" key="1">
    <citation type="journal article" date="2014" name="Int. J. Syst. Evol. Microbiol.">
        <title>Complete genome sequence of Corynebacterium casei LMG S-19264T (=DSM 44701T), isolated from a smear-ripened cheese.</title>
        <authorList>
            <consortium name="US DOE Joint Genome Institute (JGI-PGF)"/>
            <person name="Walter F."/>
            <person name="Albersmeier A."/>
            <person name="Kalinowski J."/>
            <person name="Ruckert C."/>
        </authorList>
    </citation>
    <scope>NUCLEOTIDE SEQUENCE</scope>
    <source>
        <strain evidence="4">CCM 8433</strain>
    </source>
</reference>
<dbReference type="Pfam" id="PF02517">
    <property type="entry name" value="Rce1-like"/>
    <property type="match status" value="1"/>
</dbReference>
<reference evidence="4" key="2">
    <citation type="submission" date="2020-09" db="EMBL/GenBank/DDBJ databases">
        <authorList>
            <person name="Sun Q."/>
            <person name="Sedlacek I."/>
        </authorList>
    </citation>
    <scope>NUCLEOTIDE SEQUENCE</scope>
    <source>
        <strain evidence="4">CCM 8433</strain>
    </source>
</reference>
<dbReference type="GO" id="GO:0006508">
    <property type="term" value="P:proteolysis"/>
    <property type="evidence" value="ECO:0007669"/>
    <property type="project" value="UniProtKB-KW"/>
</dbReference>
<feature type="transmembrane region" description="Helical" evidence="2">
    <location>
        <begin position="206"/>
        <end position="224"/>
    </location>
</feature>
<gene>
    <name evidence="4" type="ORF">GCM10011482_13480</name>
</gene>
<feature type="transmembrane region" description="Helical" evidence="2">
    <location>
        <begin position="121"/>
        <end position="143"/>
    </location>
</feature>
<dbReference type="EMBL" id="BMDT01000005">
    <property type="protein sequence ID" value="GGI65694.1"/>
    <property type="molecule type" value="Genomic_DNA"/>
</dbReference>
<sequence>MKKLISKYEVTIVPAIIGALILALGFYVATNEITPILNLLAPYSLMITGFIAFFIAFGLPGIKDLFSKPSDPKGNIKNFFKYFILTAVLGISASIFLQFILKLNLTANPTSGHLFSLIAKIPFMLLGEELISFYILLVVANLVYKKTGNQKSAELFGIILSSVIFGLLHYSTYFNGNPFTTLIHILLIQGSARIAFNLSGLKSNSIIMPLIIHLTYDLVMLGLFQ</sequence>
<proteinExistence type="inferred from homology"/>
<dbReference type="RefSeq" id="WP_188367534.1">
    <property type="nucleotide sequence ID" value="NZ_BMDT01000005.1"/>
</dbReference>
<keyword evidence="5" id="KW-1185">Reference proteome</keyword>
<keyword evidence="4" id="KW-0645">Protease</keyword>
<keyword evidence="4" id="KW-0378">Hydrolase</keyword>
<dbReference type="InterPro" id="IPR003675">
    <property type="entry name" value="Rce1/LyrA-like_dom"/>
</dbReference>
<dbReference type="GO" id="GO:0004175">
    <property type="term" value="F:endopeptidase activity"/>
    <property type="evidence" value="ECO:0007669"/>
    <property type="project" value="UniProtKB-ARBA"/>
</dbReference>
<dbReference type="Proteomes" id="UP000622610">
    <property type="component" value="Unassembled WGS sequence"/>
</dbReference>
<evidence type="ECO:0000256" key="2">
    <source>
        <dbReference type="SAM" id="Phobius"/>
    </source>
</evidence>
<comment type="caution">
    <text evidence="4">The sequence shown here is derived from an EMBL/GenBank/DDBJ whole genome shotgun (WGS) entry which is preliminary data.</text>
</comment>
<keyword evidence="2" id="KW-0472">Membrane</keyword>
<protein>
    <submittedName>
        <fullName evidence="4">CAAX protease family protein</fullName>
    </submittedName>
</protein>